<evidence type="ECO:0000313" key="2">
    <source>
        <dbReference type="EnsemblPlants" id="OPUNC07G19520.1"/>
    </source>
</evidence>
<feature type="transmembrane region" description="Helical" evidence="1">
    <location>
        <begin position="24"/>
        <end position="42"/>
    </location>
</feature>
<dbReference type="AlphaFoldDB" id="A0A0E0LMW3"/>
<dbReference type="Gramene" id="OPUNC07G19520.1">
    <property type="protein sequence ID" value="OPUNC07G19520.1"/>
    <property type="gene ID" value="OPUNC07G19520"/>
</dbReference>
<keyword evidence="3" id="KW-1185">Reference proteome</keyword>
<accession>A0A0E0LMW3</accession>
<keyword evidence="1" id="KW-0472">Membrane</keyword>
<evidence type="ECO:0000256" key="1">
    <source>
        <dbReference type="SAM" id="Phobius"/>
    </source>
</evidence>
<sequence>MADAPGPAGDGVAADSTGAAGRTTVQAIASACAVALGVVALLA</sequence>
<proteinExistence type="predicted"/>
<name>A0A0E0LMW3_ORYPU</name>
<organism evidence="2">
    <name type="scientific">Oryza punctata</name>
    <name type="common">Red rice</name>
    <dbReference type="NCBI Taxonomy" id="4537"/>
    <lineage>
        <taxon>Eukaryota</taxon>
        <taxon>Viridiplantae</taxon>
        <taxon>Streptophyta</taxon>
        <taxon>Embryophyta</taxon>
        <taxon>Tracheophyta</taxon>
        <taxon>Spermatophyta</taxon>
        <taxon>Magnoliopsida</taxon>
        <taxon>Liliopsida</taxon>
        <taxon>Poales</taxon>
        <taxon>Poaceae</taxon>
        <taxon>BOP clade</taxon>
        <taxon>Oryzoideae</taxon>
        <taxon>Oryzeae</taxon>
        <taxon>Oryzinae</taxon>
        <taxon>Oryza</taxon>
    </lineage>
</organism>
<keyword evidence="1" id="KW-1133">Transmembrane helix</keyword>
<protein>
    <submittedName>
        <fullName evidence="2">Uncharacterized protein</fullName>
    </submittedName>
</protein>
<reference evidence="2" key="1">
    <citation type="submission" date="2015-04" db="UniProtKB">
        <authorList>
            <consortium name="EnsemblPlants"/>
        </authorList>
    </citation>
    <scope>IDENTIFICATION</scope>
</reference>
<dbReference type="Proteomes" id="UP000026962">
    <property type="component" value="Chromosome 7"/>
</dbReference>
<dbReference type="EnsemblPlants" id="OPUNC07G19520.1">
    <property type="protein sequence ID" value="OPUNC07G19520.1"/>
    <property type="gene ID" value="OPUNC07G19520"/>
</dbReference>
<evidence type="ECO:0000313" key="3">
    <source>
        <dbReference type="Proteomes" id="UP000026962"/>
    </source>
</evidence>
<reference evidence="2" key="2">
    <citation type="submission" date="2018-05" db="EMBL/GenBank/DDBJ databases">
        <title>OpunRS2 (Oryza punctata Reference Sequence Version 2).</title>
        <authorList>
            <person name="Zhang J."/>
            <person name="Kudrna D."/>
            <person name="Lee S."/>
            <person name="Talag J."/>
            <person name="Welchert J."/>
            <person name="Wing R.A."/>
        </authorList>
    </citation>
    <scope>NUCLEOTIDE SEQUENCE [LARGE SCALE GENOMIC DNA]</scope>
</reference>
<keyword evidence="1" id="KW-0812">Transmembrane</keyword>
<dbReference type="HOGENOM" id="CLU_3243033_0_0_1"/>